<feature type="domain" description="Reverse transcriptase zinc-binding" evidence="2">
    <location>
        <begin position="1"/>
        <end position="49"/>
    </location>
</feature>
<gene>
    <name evidence="3" type="ORF">BOLC4T23405H</name>
</gene>
<dbReference type="CDD" id="cd06222">
    <property type="entry name" value="RNase_H_like"/>
    <property type="match status" value="1"/>
</dbReference>
<feature type="domain" description="RNase H type-1" evidence="1">
    <location>
        <begin position="159"/>
        <end position="275"/>
    </location>
</feature>
<dbReference type="GO" id="GO:0004523">
    <property type="term" value="F:RNA-DNA hybrid ribonuclease activity"/>
    <property type="evidence" value="ECO:0007669"/>
    <property type="project" value="InterPro"/>
</dbReference>
<dbReference type="GO" id="GO:0003676">
    <property type="term" value="F:nucleic acid binding"/>
    <property type="evidence" value="ECO:0007669"/>
    <property type="project" value="InterPro"/>
</dbReference>
<dbReference type="Pfam" id="PF13966">
    <property type="entry name" value="zf-RVT"/>
    <property type="match status" value="1"/>
</dbReference>
<dbReference type="Pfam" id="PF13456">
    <property type="entry name" value="RVT_3"/>
    <property type="match status" value="1"/>
</dbReference>
<dbReference type="AlphaFoldDB" id="A0A3P6CI01"/>
<dbReference type="InterPro" id="IPR002156">
    <property type="entry name" value="RNaseH_domain"/>
</dbReference>
<evidence type="ECO:0008006" key="4">
    <source>
        <dbReference type="Google" id="ProtNLM"/>
    </source>
</evidence>
<dbReference type="InterPro" id="IPR012337">
    <property type="entry name" value="RNaseH-like_sf"/>
</dbReference>
<name>A0A3P6CI01_BRAOL</name>
<dbReference type="InterPro" id="IPR052929">
    <property type="entry name" value="RNase_H-like_EbsB-rel"/>
</dbReference>
<reference evidence="3" key="1">
    <citation type="submission" date="2018-11" db="EMBL/GenBank/DDBJ databases">
        <authorList>
            <consortium name="Genoscope - CEA"/>
            <person name="William W."/>
        </authorList>
    </citation>
    <scope>NUCLEOTIDE SEQUENCE</scope>
</reference>
<dbReference type="PANTHER" id="PTHR47074:SF49">
    <property type="entry name" value="POLYNUCLEOTIDYL TRANSFERASE, RIBONUCLEASE H-LIKE SUPERFAMILY PROTEIN"/>
    <property type="match status" value="1"/>
</dbReference>
<dbReference type="InterPro" id="IPR026960">
    <property type="entry name" value="RVT-Znf"/>
</dbReference>
<sequence length="277" mass="30499">MWKLMQGALPLGANLEKRGCGSTITCPRCGERETADHLILACPFAKQVWTDAPLQYGFDPDQFSSLSEALLSGMRTICLPPTGVSQPIFPWICWCLWTSRNKLIFENKVLSASEVLSLSITSAREWWLAQPTAMKAPRQPNLIIPTLNAEANCVSVFADTEWRASDGATGCGWIFKDSTRQSTQHGSKCFDNTAFILTGEVLAIRLALSHALSLGYTRVCVFSDCQVLVRAICSKSSLVELYGLVCDIELLSSLFDYCTLSFISRSLNLEADLLAPL</sequence>
<proteinExistence type="predicted"/>
<dbReference type="InterPro" id="IPR044730">
    <property type="entry name" value="RNase_H-like_dom_plant"/>
</dbReference>
<evidence type="ECO:0000259" key="2">
    <source>
        <dbReference type="Pfam" id="PF13966"/>
    </source>
</evidence>
<dbReference type="EMBL" id="LR031873">
    <property type="protein sequence ID" value="VDD07229.1"/>
    <property type="molecule type" value="Genomic_DNA"/>
</dbReference>
<organism evidence="3">
    <name type="scientific">Brassica oleracea</name>
    <name type="common">Wild cabbage</name>
    <dbReference type="NCBI Taxonomy" id="3712"/>
    <lineage>
        <taxon>Eukaryota</taxon>
        <taxon>Viridiplantae</taxon>
        <taxon>Streptophyta</taxon>
        <taxon>Embryophyta</taxon>
        <taxon>Tracheophyta</taxon>
        <taxon>Spermatophyta</taxon>
        <taxon>Magnoliopsida</taxon>
        <taxon>eudicotyledons</taxon>
        <taxon>Gunneridae</taxon>
        <taxon>Pentapetalae</taxon>
        <taxon>rosids</taxon>
        <taxon>malvids</taxon>
        <taxon>Brassicales</taxon>
        <taxon>Brassicaceae</taxon>
        <taxon>Brassiceae</taxon>
        <taxon>Brassica</taxon>
    </lineage>
</organism>
<accession>A0A3P6CI01</accession>
<dbReference type="SUPFAM" id="SSF53098">
    <property type="entry name" value="Ribonuclease H-like"/>
    <property type="match status" value="1"/>
</dbReference>
<dbReference type="PANTHER" id="PTHR47074">
    <property type="entry name" value="BNAC02G40300D PROTEIN"/>
    <property type="match status" value="1"/>
</dbReference>
<dbReference type="Gene3D" id="3.30.420.10">
    <property type="entry name" value="Ribonuclease H-like superfamily/Ribonuclease H"/>
    <property type="match status" value="1"/>
</dbReference>
<protein>
    <recommendedName>
        <fullName evidence="4">RNase H type-1 domain-containing protein</fullName>
    </recommendedName>
</protein>
<evidence type="ECO:0000259" key="1">
    <source>
        <dbReference type="Pfam" id="PF13456"/>
    </source>
</evidence>
<evidence type="ECO:0000313" key="3">
    <source>
        <dbReference type="EMBL" id="VDD07229.1"/>
    </source>
</evidence>
<dbReference type="InterPro" id="IPR036397">
    <property type="entry name" value="RNaseH_sf"/>
</dbReference>